<dbReference type="PROSITE" id="PS51255">
    <property type="entry name" value="ADPK"/>
    <property type="match status" value="1"/>
</dbReference>
<organism evidence="8 9">
    <name type="scientific">Paragonimus heterotremus</name>
    <dbReference type="NCBI Taxonomy" id="100268"/>
    <lineage>
        <taxon>Eukaryota</taxon>
        <taxon>Metazoa</taxon>
        <taxon>Spiralia</taxon>
        <taxon>Lophotrochozoa</taxon>
        <taxon>Platyhelminthes</taxon>
        <taxon>Trematoda</taxon>
        <taxon>Digenea</taxon>
        <taxon>Plagiorchiida</taxon>
        <taxon>Troglotremata</taxon>
        <taxon>Troglotrematidae</taxon>
        <taxon>Paragonimus</taxon>
    </lineage>
</organism>
<dbReference type="GO" id="GO:0043843">
    <property type="term" value="F:ADP-specific glucokinase activity"/>
    <property type="evidence" value="ECO:0007669"/>
    <property type="project" value="TreeGrafter"/>
</dbReference>
<dbReference type="PANTHER" id="PTHR21208">
    <property type="entry name" value="ADP-DEPENDENT GLUCOKINASE"/>
    <property type="match status" value="1"/>
</dbReference>
<dbReference type="OrthoDB" id="5847021at2759"/>
<dbReference type="EMBL" id="LUCH01005142">
    <property type="protein sequence ID" value="KAF5398311.1"/>
    <property type="molecule type" value="Genomic_DNA"/>
</dbReference>
<keyword evidence="6" id="KW-0324">Glycolysis</keyword>
<evidence type="ECO:0000256" key="5">
    <source>
        <dbReference type="ARBA" id="ARBA00022842"/>
    </source>
</evidence>
<keyword evidence="4" id="KW-0418">Kinase</keyword>
<dbReference type="SUPFAM" id="SSF53613">
    <property type="entry name" value="Ribokinase-like"/>
    <property type="match status" value="1"/>
</dbReference>
<evidence type="ECO:0000256" key="7">
    <source>
        <dbReference type="SAM" id="Phobius"/>
    </source>
</evidence>
<dbReference type="Gene3D" id="3.40.1190.20">
    <property type="match status" value="1"/>
</dbReference>
<dbReference type="InterPro" id="IPR007666">
    <property type="entry name" value="ADP_PFK/GK"/>
</dbReference>
<gene>
    <name evidence="8" type="ORF">PHET_08544</name>
</gene>
<evidence type="ECO:0000256" key="2">
    <source>
        <dbReference type="ARBA" id="ARBA00022679"/>
    </source>
</evidence>
<dbReference type="GO" id="GO:0006006">
    <property type="term" value="P:glucose metabolic process"/>
    <property type="evidence" value="ECO:0007669"/>
    <property type="project" value="TreeGrafter"/>
</dbReference>
<keyword evidence="7" id="KW-0472">Membrane</keyword>
<dbReference type="Proteomes" id="UP000748531">
    <property type="component" value="Unassembled WGS sequence"/>
</dbReference>
<evidence type="ECO:0000256" key="3">
    <source>
        <dbReference type="ARBA" id="ARBA00022723"/>
    </source>
</evidence>
<keyword evidence="1" id="KW-0963">Cytoplasm</keyword>
<proteinExistence type="predicted"/>
<accession>A0A8J4T649</accession>
<name>A0A8J4T649_9TREM</name>
<evidence type="ECO:0000256" key="4">
    <source>
        <dbReference type="ARBA" id="ARBA00022777"/>
    </source>
</evidence>
<dbReference type="PANTHER" id="PTHR21208:SF1">
    <property type="entry name" value="ADP-DEPENDENT GLUCOKINASE"/>
    <property type="match status" value="1"/>
</dbReference>
<keyword evidence="9" id="KW-1185">Reference proteome</keyword>
<keyword evidence="7" id="KW-1133">Transmembrane helix</keyword>
<sequence>MSVVKGQCHRIFLATTVVVVAIALRLLLWRNLTMDNLPVIKYLVRLESSYRPMPQRSPGPRVLVGFGGCVDLKVRAVPFLNALEWVPPSVDTEQLRGHNPMNELNSSDDVISSFTSAFTSGAAVERVIHNGTLFNEMLQVATNLVPQHMRNKFWSTITTELGTNYTEPSPVAWLSLGGNALVMAVRLAREGAEVSLAARLSPRERANLPDNVKPITAPPAFGLPEVPEEDVHLILEYDAGERWGTLVAPRANRYIIIRDQESPRLSGLWPGLLETWQKAVSGAAATTGSDIYNLLYPDLVVIGGLQLMDNWGFHDVPDIRSARLVELSMFLSKLPSETLVHFEMASFVNQMFTNELFRRILPHVDSIGLNEQELPNLASLLSNGTITSISSAYPRAAHMLDAMRTVWAFLNDPGLPRVRSASGPGWRRLSRIHLHTIAHQLIMVRRHARGGAFARKQLVAMINAGGIPARRADIGLAWPFNRAAVAKASLIANRHTCASSAIDPVKTRLLMDDSFAITANPQRWRSALHGTGDIGWDKRTSNFVPRIHFNATDPVTCWSEPEPDLTNTEEFRQSEYFTTNRFETQIEICVAPVLVCSEVRQTVGAGDNISAGALRVQTTARSSG</sequence>
<evidence type="ECO:0000256" key="1">
    <source>
        <dbReference type="ARBA" id="ARBA00022490"/>
    </source>
</evidence>
<feature type="transmembrane region" description="Helical" evidence="7">
    <location>
        <begin position="12"/>
        <end position="29"/>
    </location>
</feature>
<keyword evidence="2" id="KW-0808">Transferase</keyword>
<keyword evidence="3" id="KW-0479">Metal-binding</keyword>
<evidence type="ECO:0000256" key="6">
    <source>
        <dbReference type="ARBA" id="ARBA00023152"/>
    </source>
</evidence>
<keyword evidence="7" id="KW-0812">Transmembrane</keyword>
<keyword evidence="5" id="KW-0460">Magnesium</keyword>
<dbReference type="AlphaFoldDB" id="A0A8J4T649"/>
<evidence type="ECO:0000313" key="8">
    <source>
        <dbReference type="EMBL" id="KAF5398311.1"/>
    </source>
</evidence>
<dbReference type="GO" id="GO:0046872">
    <property type="term" value="F:metal ion binding"/>
    <property type="evidence" value="ECO:0007669"/>
    <property type="project" value="UniProtKB-KW"/>
</dbReference>
<dbReference type="Pfam" id="PF04587">
    <property type="entry name" value="ADP_PFK_GK"/>
    <property type="match status" value="2"/>
</dbReference>
<reference evidence="8" key="1">
    <citation type="submission" date="2019-05" db="EMBL/GenBank/DDBJ databases">
        <title>Annotation for the trematode Paragonimus heterotremus.</title>
        <authorList>
            <person name="Choi Y.-J."/>
        </authorList>
    </citation>
    <scope>NUCLEOTIDE SEQUENCE</scope>
    <source>
        <strain evidence="8">LC</strain>
    </source>
</reference>
<protein>
    <submittedName>
        <fullName evidence="8">ADP dependent glucokinase</fullName>
    </submittedName>
</protein>
<comment type="caution">
    <text evidence="8">The sequence shown here is derived from an EMBL/GenBank/DDBJ whole genome shotgun (WGS) entry which is preliminary data.</text>
</comment>
<dbReference type="GO" id="GO:0005783">
    <property type="term" value="C:endoplasmic reticulum"/>
    <property type="evidence" value="ECO:0007669"/>
    <property type="project" value="TreeGrafter"/>
</dbReference>
<dbReference type="GO" id="GO:0006096">
    <property type="term" value="P:glycolytic process"/>
    <property type="evidence" value="ECO:0007669"/>
    <property type="project" value="UniProtKB-KW"/>
</dbReference>
<evidence type="ECO:0000313" key="9">
    <source>
        <dbReference type="Proteomes" id="UP000748531"/>
    </source>
</evidence>
<dbReference type="InterPro" id="IPR029056">
    <property type="entry name" value="Ribokinase-like"/>
</dbReference>